<keyword evidence="2" id="KW-1185">Reference proteome</keyword>
<evidence type="ECO:0000313" key="2">
    <source>
        <dbReference type="Proteomes" id="UP000735302"/>
    </source>
</evidence>
<keyword evidence="1" id="KW-0695">RNA-directed DNA polymerase</keyword>
<accession>A0AAV3Z935</accession>
<dbReference type="EMBL" id="BLXT01002115">
    <property type="protein sequence ID" value="GFN91262.1"/>
    <property type="molecule type" value="Genomic_DNA"/>
</dbReference>
<evidence type="ECO:0000313" key="1">
    <source>
        <dbReference type="EMBL" id="GFN91262.1"/>
    </source>
</evidence>
<reference evidence="1 2" key="1">
    <citation type="journal article" date="2021" name="Elife">
        <title>Chloroplast acquisition without the gene transfer in kleptoplastic sea slugs, Plakobranchus ocellatus.</title>
        <authorList>
            <person name="Maeda T."/>
            <person name="Takahashi S."/>
            <person name="Yoshida T."/>
            <person name="Shimamura S."/>
            <person name="Takaki Y."/>
            <person name="Nagai Y."/>
            <person name="Toyoda A."/>
            <person name="Suzuki Y."/>
            <person name="Arimoto A."/>
            <person name="Ishii H."/>
            <person name="Satoh N."/>
            <person name="Nishiyama T."/>
            <person name="Hasebe M."/>
            <person name="Maruyama T."/>
            <person name="Minagawa J."/>
            <person name="Obokata J."/>
            <person name="Shigenobu S."/>
        </authorList>
    </citation>
    <scope>NUCLEOTIDE SEQUENCE [LARGE SCALE GENOMIC DNA]</scope>
</reference>
<organism evidence="1 2">
    <name type="scientific">Plakobranchus ocellatus</name>
    <dbReference type="NCBI Taxonomy" id="259542"/>
    <lineage>
        <taxon>Eukaryota</taxon>
        <taxon>Metazoa</taxon>
        <taxon>Spiralia</taxon>
        <taxon>Lophotrochozoa</taxon>
        <taxon>Mollusca</taxon>
        <taxon>Gastropoda</taxon>
        <taxon>Heterobranchia</taxon>
        <taxon>Euthyneura</taxon>
        <taxon>Panpulmonata</taxon>
        <taxon>Sacoglossa</taxon>
        <taxon>Placobranchoidea</taxon>
        <taxon>Plakobranchidae</taxon>
        <taxon>Plakobranchus</taxon>
    </lineage>
</organism>
<dbReference type="Proteomes" id="UP000735302">
    <property type="component" value="Unassembled WGS sequence"/>
</dbReference>
<dbReference type="GO" id="GO:0003964">
    <property type="term" value="F:RNA-directed DNA polymerase activity"/>
    <property type="evidence" value="ECO:0007669"/>
    <property type="project" value="UniProtKB-KW"/>
</dbReference>
<gene>
    <name evidence="1" type="ORF">PoB_001776800</name>
</gene>
<protein>
    <submittedName>
        <fullName evidence="1">Reverse transcriptase</fullName>
    </submittedName>
</protein>
<proteinExistence type="predicted"/>
<dbReference type="AlphaFoldDB" id="A0AAV3Z935"/>
<name>A0AAV3Z935_9GAST</name>
<keyword evidence="1" id="KW-0548">Nucleotidyltransferase</keyword>
<sequence>MIILRISLSKCIFYVSNYLNKRVSSVTQSTKLSHLILSLLSPFPLQGSEALEKASVGLQAIDKCDLPGKYKLLCLQCMLIPKLLWPLLEYEISTSTVESIEAKINRFIRKWLGIRPCLTDVAMCCLKAKLRLSLKSIVEEYKCGKARLTTML</sequence>
<comment type="caution">
    <text evidence="1">The sequence shown here is derived from an EMBL/GenBank/DDBJ whole genome shotgun (WGS) entry which is preliminary data.</text>
</comment>
<keyword evidence="1" id="KW-0808">Transferase</keyword>